<dbReference type="AlphaFoldDB" id="A0A834L7D1"/>
<feature type="compositionally biased region" description="Basic and acidic residues" evidence="1">
    <location>
        <begin position="91"/>
        <end position="100"/>
    </location>
</feature>
<evidence type="ECO:0000256" key="1">
    <source>
        <dbReference type="SAM" id="MobiDB-lite"/>
    </source>
</evidence>
<protein>
    <submittedName>
        <fullName evidence="3">Uncharacterized protein</fullName>
    </submittedName>
</protein>
<dbReference type="OrthoDB" id="446635at2759"/>
<comment type="caution">
    <text evidence="3">The sequence shown here is derived from an EMBL/GenBank/DDBJ whole genome shotgun (WGS) entry which is preliminary data.</text>
</comment>
<gene>
    <name evidence="3" type="ORF">RHSIM_Rhsim13G0195400</name>
</gene>
<sequence>MKILSNTISLRVRLSLMCLFNVSVFTPAFQATSAEEVTKKKDITDFYFNLSKNVAFGAQEAETRKSGKRQKEAIGAEERFEPIEAKPASRISEERSEPIEAKPIPDASAQAVGEQTLADQPRCDHHHKRNEDSVAAAKERFLARK</sequence>
<evidence type="ECO:0000313" key="4">
    <source>
        <dbReference type="Proteomes" id="UP000626092"/>
    </source>
</evidence>
<reference evidence="3" key="1">
    <citation type="submission" date="2019-11" db="EMBL/GenBank/DDBJ databases">
        <authorList>
            <person name="Liu Y."/>
            <person name="Hou J."/>
            <person name="Li T.-Q."/>
            <person name="Guan C.-H."/>
            <person name="Wu X."/>
            <person name="Wu H.-Z."/>
            <person name="Ling F."/>
            <person name="Zhang R."/>
            <person name="Shi X.-G."/>
            <person name="Ren J.-P."/>
            <person name="Chen E.-F."/>
            <person name="Sun J.-M."/>
        </authorList>
    </citation>
    <scope>NUCLEOTIDE SEQUENCE</scope>
    <source>
        <strain evidence="3">Adult_tree_wgs_1</strain>
        <tissue evidence="3">Leaves</tissue>
    </source>
</reference>
<keyword evidence="2" id="KW-0732">Signal</keyword>
<proteinExistence type="predicted"/>
<dbReference type="PANTHER" id="PTHR30060:SF0">
    <property type="entry name" value="COILED-COIL PROTEIN (DUF2040)-RELATED"/>
    <property type="match status" value="1"/>
</dbReference>
<accession>A0A834L7D1</accession>
<evidence type="ECO:0000313" key="3">
    <source>
        <dbReference type="EMBL" id="KAF7120283.1"/>
    </source>
</evidence>
<dbReference type="PANTHER" id="PTHR30060">
    <property type="entry name" value="INNER MEMBRANE PROTEIN"/>
    <property type="match status" value="1"/>
</dbReference>
<keyword evidence="4" id="KW-1185">Reference proteome</keyword>
<feature type="compositionally biased region" description="Basic and acidic residues" evidence="1">
    <location>
        <begin position="61"/>
        <end position="84"/>
    </location>
</feature>
<feature type="chain" id="PRO_5032546396" evidence="2">
    <location>
        <begin position="35"/>
        <end position="145"/>
    </location>
</feature>
<organism evidence="3 4">
    <name type="scientific">Rhododendron simsii</name>
    <name type="common">Sims's rhododendron</name>
    <dbReference type="NCBI Taxonomy" id="118357"/>
    <lineage>
        <taxon>Eukaryota</taxon>
        <taxon>Viridiplantae</taxon>
        <taxon>Streptophyta</taxon>
        <taxon>Embryophyta</taxon>
        <taxon>Tracheophyta</taxon>
        <taxon>Spermatophyta</taxon>
        <taxon>Magnoliopsida</taxon>
        <taxon>eudicotyledons</taxon>
        <taxon>Gunneridae</taxon>
        <taxon>Pentapetalae</taxon>
        <taxon>asterids</taxon>
        <taxon>Ericales</taxon>
        <taxon>Ericaceae</taxon>
        <taxon>Ericoideae</taxon>
        <taxon>Rhodoreae</taxon>
        <taxon>Rhododendron</taxon>
    </lineage>
</organism>
<dbReference type="Proteomes" id="UP000626092">
    <property type="component" value="Unassembled WGS sequence"/>
</dbReference>
<feature type="region of interest" description="Disordered" evidence="1">
    <location>
        <begin position="59"/>
        <end position="136"/>
    </location>
</feature>
<evidence type="ECO:0000256" key="2">
    <source>
        <dbReference type="SAM" id="SignalP"/>
    </source>
</evidence>
<feature type="signal peptide" evidence="2">
    <location>
        <begin position="1"/>
        <end position="34"/>
    </location>
</feature>
<dbReference type="EMBL" id="WJXA01000013">
    <property type="protein sequence ID" value="KAF7120283.1"/>
    <property type="molecule type" value="Genomic_DNA"/>
</dbReference>
<name>A0A834L7D1_RHOSS</name>